<dbReference type="PANTHER" id="PTHR13812:SF19">
    <property type="entry name" value="KETIMINE REDUCTASE MU-CRYSTALLIN"/>
    <property type="match status" value="1"/>
</dbReference>
<dbReference type="Pfam" id="PF02423">
    <property type="entry name" value="OCD_Mu_crystall"/>
    <property type="match status" value="1"/>
</dbReference>
<organism evidence="1 2">
    <name type="scientific">Ferviditalea candida</name>
    <dbReference type="NCBI Taxonomy" id="3108399"/>
    <lineage>
        <taxon>Bacteria</taxon>
        <taxon>Bacillati</taxon>
        <taxon>Bacillota</taxon>
        <taxon>Bacilli</taxon>
        <taxon>Bacillales</taxon>
        <taxon>Paenibacillaceae</taxon>
        <taxon>Ferviditalea</taxon>
    </lineage>
</organism>
<dbReference type="InterPro" id="IPR003462">
    <property type="entry name" value="ODC_Mu_crystall"/>
</dbReference>
<dbReference type="PANTHER" id="PTHR13812">
    <property type="entry name" value="KETIMINE REDUCTASE MU-CRYSTALLIN"/>
    <property type="match status" value="1"/>
</dbReference>
<name>A0ABU5ZKV6_9BACL</name>
<dbReference type="PIRSF" id="PIRSF001439">
    <property type="entry name" value="CryM"/>
    <property type="match status" value="1"/>
</dbReference>
<gene>
    <name evidence="1" type="ORF">VF724_15945</name>
</gene>
<dbReference type="Gene3D" id="3.30.1780.10">
    <property type="entry name" value="ornithine cyclodeaminase, domain 1"/>
    <property type="match status" value="1"/>
</dbReference>
<evidence type="ECO:0000313" key="1">
    <source>
        <dbReference type="EMBL" id="MEB3103149.1"/>
    </source>
</evidence>
<reference evidence="1" key="1">
    <citation type="submission" date="2023-12" db="EMBL/GenBank/DDBJ databases">
        <title>Fervidustalea candida gen. nov., sp. nov., a novel member of the family Paenibacillaceae isolated from a geothermal area.</title>
        <authorList>
            <person name="Li W.-J."/>
            <person name="Jiao J.-Y."/>
            <person name="Chen Y."/>
        </authorList>
    </citation>
    <scope>NUCLEOTIDE SEQUENCE</scope>
    <source>
        <strain evidence="1">SYSU GA230002</strain>
    </source>
</reference>
<dbReference type="EMBL" id="JAYJLD010000028">
    <property type="protein sequence ID" value="MEB3103149.1"/>
    <property type="molecule type" value="Genomic_DNA"/>
</dbReference>
<dbReference type="Proteomes" id="UP001310386">
    <property type="component" value="Unassembled WGS sequence"/>
</dbReference>
<proteinExistence type="predicted"/>
<dbReference type="InterPro" id="IPR036291">
    <property type="entry name" value="NAD(P)-bd_dom_sf"/>
</dbReference>
<dbReference type="SUPFAM" id="SSF51735">
    <property type="entry name" value="NAD(P)-binding Rossmann-fold domains"/>
    <property type="match status" value="1"/>
</dbReference>
<dbReference type="RefSeq" id="WP_371755277.1">
    <property type="nucleotide sequence ID" value="NZ_JAYJLD010000028.1"/>
</dbReference>
<comment type="caution">
    <text evidence="1">The sequence shown here is derived from an EMBL/GenBank/DDBJ whole genome shotgun (WGS) entry which is preliminary data.</text>
</comment>
<dbReference type="InterPro" id="IPR023401">
    <property type="entry name" value="ODC_N"/>
</dbReference>
<evidence type="ECO:0000313" key="2">
    <source>
        <dbReference type="Proteomes" id="UP001310386"/>
    </source>
</evidence>
<accession>A0ABU5ZKV6</accession>
<protein>
    <submittedName>
        <fullName evidence="1">Ornithine cyclodeaminase family protein</fullName>
    </submittedName>
</protein>
<dbReference type="Gene3D" id="3.40.50.720">
    <property type="entry name" value="NAD(P)-binding Rossmann-like Domain"/>
    <property type="match status" value="1"/>
</dbReference>
<sequence length="330" mass="36034">MVSVLAISNDECKAILGMTKAIEVLEEAFRLNAQGKYLTFPVIREKLWNNGIFGIKSGTKKSESSLIGLKAGGYWPDNPKTANVSAHQSTILLFDSETGQSKALLGANYITGLRTGAAGALAAKYLARKDSSKVAVFGSGIQSEMQMRALISLFAIEEITVYSPAKESLLDFEQRTNDLNQVKFNFVSQHSDMREPVQNADIIVTTTPSFEYVLPDSWVSKGAHINAIGADTKGKQEIEPSLFKRAVTIADSYEQCSVLGDLQHAIAQGFVTREDVAELSDVIVNPEKGRVQDDQITLFDATGVYLEDLAVAEYIYHTALEQNIGIEISI</sequence>
<keyword evidence="2" id="KW-1185">Reference proteome</keyword>